<organism evidence="2 3">
    <name type="scientific">Neisseria mucosa C102</name>
    <dbReference type="NCBI Taxonomy" id="435832"/>
    <lineage>
        <taxon>Bacteria</taxon>
        <taxon>Pseudomonadati</taxon>
        <taxon>Pseudomonadota</taxon>
        <taxon>Betaproteobacteria</taxon>
        <taxon>Neisseriales</taxon>
        <taxon>Neisseriaceae</taxon>
        <taxon>Neisseria</taxon>
    </lineage>
</organism>
<dbReference type="RefSeq" id="WP_003748205.1">
    <property type="nucleotide sequence ID" value="NZ_GL635794.1"/>
</dbReference>
<evidence type="ECO:0000313" key="3">
    <source>
        <dbReference type="Proteomes" id="UP000003612"/>
    </source>
</evidence>
<dbReference type="EMBL" id="ACRG01000009">
    <property type="protein sequence ID" value="EFV80566.1"/>
    <property type="molecule type" value="Genomic_DNA"/>
</dbReference>
<proteinExistence type="predicted"/>
<evidence type="ECO:0000256" key="1">
    <source>
        <dbReference type="SAM" id="Phobius"/>
    </source>
</evidence>
<reference evidence="2 3" key="1">
    <citation type="submission" date="2010-12" db="EMBL/GenBank/DDBJ databases">
        <title>The Genome Sequence of Neisseria mucosa strain C102.</title>
        <authorList>
            <consortium name="The Broad Institute Genome Sequencing Platform"/>
            <person name="Earl A."/>
            <person name="Ward D."/>
            <person name="Feldgarden M."/>
            <person name="Gevers D."/>
            <person name="Sibley C.D."/>
            <person name="Field T.R."/>
            <person name="Grinwis M."/>
            <person name="Eshaghurshan C.S."/>
            <person name="Surette M."/>
            <person name="Young S.K."/>
            <person name="Zeng Q."/>
            <person name="Gargeya S."/>
            <person name="Fitzgerald M."/>
            <person name="Haas B."/>
            <person name="Abouelleil A."/>
            <person name="Alvarado L."/>
            <person name="Arachchi H.M."/>
            <person name="Berlin A."/>
            <person name="Brown A."/>
            <person name="Chapman S.B."/>
            <person name="Chen Z."/>
            <person name="Dunbar C."/>
            <person name="Freedman E."/>
            <person name="Gearin G."/>
            <person name="Gellesch M."/>
            <person name="Goldberg J."/>
            <person name="Griggs A."/>
            <person name="Gujja S."/>
            <person name="Heilman E."/>
            <person name="Heiman D."/>
            <person name="Howarth C."/>
            <person name="Larson L."/>
            <person name="Lui A."/>
            <person name="MacDonald P.J.P."/>
            <person name="Mehta T."/>
            <person name="Montmayeur A."/>
            <person name="Murphy C."/>
            <person name="Neiman D."/>
            <person name="Pearson M."/>
            <person name="Priest M."/>
            <person name="Roberts A."/>
            <person name="Saif S."/>
            <person name="Shea T."/>
            <person name="Shenoy N."/>
            <person name="Sisk P."/>
            <person name="Stolte C."/>
            <person name="Sykes S."/>
            <person name="White J."/>
            <person name="Yandava C."/>
            <person name="Nusbaum C."/>
            <person name="Birren B."/>
        </authorList>
    </citation>
    <scope>NUCLEOTIDE SEQUENCE [LARGE SCALE GENOMIC DNA]</scope>
    <source>
        <strain evidence="2 3">C102</strain>
    </source>
</reference>
<sequence>MDNQNRKGALYQIVAFILAKLSTLILVKFTTLVLAKLATLVLAKLAALVFRRTESGLRYNFEIDLFG</sequence>
<keyword evidence="1" id="KW-1133">Transmembrane helix</keyword>
<evidence type="ECO:0000313" key="2">
    <source>
        <dbReference type="EMBL" id="EFV80566.1"/>
    </source>
</evidence>
<comment type="caution">
    <text evidence="2">The sequence shown here is derived from an EMBL/GenBank/DDBJ whole genome shotgun (WGS) entry which is preliminary data.</text>
</comment>
<feature type="transmembrane region" description="Helical" evidence="1">
    <location>
        <begin position="9"/>
        <end position="27"/>
    </location>
</feature>
<protein>
    <submittedName>
        <fullName evidence="2">Uncharacterized protein</fullName>
    </submittedName>
</protein>
<keyword evidence="3" id="KW-1185">Reference proteome</keyword>
<keyword evidence="1" id="KW-0812">Transmembrane</keyword>
<dbReference type="Proteomes" id="UP000003612">
    <property type="component" value="Unassembled WGS sequence"/>
</dbReference>
<gene>
    <name evidence="2" type="ORF">HMPREF0604_01381</name>
</gene>
<accession>A0ABN0CB85</accession>
<keyword evidence="1" id="KW-0472">Membrane</keyword>
<name>A0ABN0CB85_NEIMU</name>